<dbReference type="Proteomes" id="UP000002805">
    <property type="component" value="Chromosome"/>
</dbReference>
<dbReference type="HOGENOM" id="CLU_2248636_0_0_11"/>
<dbReference type="InterPro" id="IPR009677">
    <property type="entry name" value="DUF1266"/>
</dbReference>
<dbReference type="GeneID" id="97234154"/>
<dbReference type="eggNOG" id="ENOG5032VZH">
    <property type="taxonomic scope" value="Bacteria"/>
</dbReference>
<dbReference type="RefSeq" id="WP_005317369.1">
    <property type="nucleotide sequence ID" value="NZ_CM000950.1"/>
</dbReference>
<protein>
    <recommendedName>
        <fullName evidence="1">DUF1266 domain-containing protein</fullName>
    </recommendedName>
</protein>
<proteinExistence type="predicted"/>
<reference evidence="3" key="2">
    <citation type="submission" date="2009-10" db="EMBL/GenBank/DDBJ databases">
        <title>The genome sequence of Streptomyces pristinaespiralis strain ATCC 25486.</title>
        <authorList>
            <consortium name="The Broad Institute Genome Sequencing Platform"/>
            <consortium name="Broad Institute Microbial Sequencing Center"/>
            <person name="Fischbach M."/>
            <person name="Godfrey P."/>
            <person name="Ward D."/>
            <person name="Young S."/>
            <person name="Zeng Q."/>
            <person name="Koehrsen M."/>
            <person name="Alvarado L."/>
            <person name="Berlin A.M."/>
            <person name="Bochicchio J."/>
            <person name="Borenstein D."/>
            <person name="Chapman S.B."/>
            <person name="Chen Z."/>
            <person name="Engels R."/>
            <person name="Freedman E."/>
            <person name="Gellesch M."/>
            <person name="Goldberg J."/>
            <person name="Griggs A."/>
            <person name="Gujja S."/>
            <person name="Heilman E.R."/>
            <person name="Heiman D.I."/>
            <person name="Hepburn T.A."/>
            <person name="Howarth C."/>
            <person name="Jen D."/>
            <person name="Larson L."/>
            <person name="Lewis B."/>
            <person name="Mehta T."/>
            <person name="Park D."/>
            <person name="Pearson M."/>
            <person name="Richards J."/>
            <person name="Roberts A."/>
            <person name="Saif S."/>
            <person name="Shea T.D."/>
            <person name="Shenoy N."/>
            <person name="Sisk P."/>
            <person name="Stolte C."/>
            <person name="Sykes S.N."/>
            <person name="Thomson T."/>
            <person name="Walk T."/>
            <person name="White J."/>
            <person name="Yandava C."/>
            <person name="Straight P."/>
            <person name="Clardy J."/>
            <person name="Hung D."/>
            <person name="Kolter R."/>
            <person name="Mekalanos J."/>
            <person name="Walker S."/>
            <person name="Walsh C.T."/>
            <person name="Wieland-Brown L.C."/>
            <person name="Haas B."/>
            <person name="Nusbaum C."/>
            <person name="Birren B."/>
        </authorList>
    </citation>
    <scope>NUCLEOTIDE SEQUENCE [LARGE SCALE GENOMIC DNA]</scope>
    <source>
        <strain evidence="3">ATCC 25486 / DSM 40338 / CBS 914.69 / JCM 4507 / NBRC 13074 / NRRL 2958 / 5647</strain>
    </source>
</reference>
<dbReference type="EMBL" id="CM000950">
    <property type="protein sequence ID" value="EDY64486.1"/>
    <property type="molecule type" value="Genomic_DNA"/>
</dbReference>
<dbReference type="AlphaFoldDB" id="B5HCC5"/>
<evidence type="ECO:0000313" key="3">
    <source>
        <dbReference type="Proteomes" id="UP000002805"/>
    </source>
</evidence>
<gene>
    <name evidence="2" type="ORF">SSDG_02734</name>
</gene>
<name>B5HCC5_STRE2</name>
<feature type="domain" description="DUF1266" evidence="1">
    <location>
        <begin position="10"/>
        <end position="103"/>
    </location>
</feature>
<dbReference type="Pfam" id="PF06889">
    <property type="entry name" value="DUF1266"/>
    <property type="match status" value="1"/>
</dbReference>
<organism evidence="2 3">
    <name type="scientific">Streptomyces pristinaespiralis (strain ATCC 25486 / DSM 40338 / CBS 914.69 / JCM 4507 / KCC S-0507 / NBRC 13074 / NRRL 2958 / 5647)</name>
    <dbReference type="NCBI Taxonomy" id="457429"/>
    <lineage>
        <taxon>Bacteria</taxon>
        <taxon>Bacillati</taxon>
        <taxon>Actinomycetota</taxon>
        <taxon>Actinomycetes</taxon>
        <taxon>Kitasatosporales</taxon>
        <taxon>Streptomycetaceae</taxon>
        <taxon>Streptomyces</taxon>
    </lineage>
</organism>
<keyword evidence="3" id="KW-1185">Reference proteome</keyword>
<evidence type="ECO:0000259" key="1">
    <source>
        <dbReference type="Pfam" id="PF06889"/>
    </source>
</evidence>
<reference evidence="3" key="1">
    <citation type="submission" date="2008-02" db="EMBL/GenBank/DDBJ databases">
        <authorList>
            <consortium name="The Broad Institute Genome Sequencing Platform"/>
            <person name="Fischbach M."/>
            <person name="Ward D."/>
            <person name="Young S."/>
            <person name="Jaffe D."/>
            <person name="Gnerre S."/>
            <person name="Berlin A."/>
            <person name="Heiman D."/>
            <person name="Hepburn T."/>
            <person name="Sykes S."/>
            <person name="Alvarado L."/>
            <person name="Kodira C.D."/>
            <person name="Straight P."/>
            <person name="Clardy J."/>
            <person name="Hung D."/>
            <person name="Kolter R."/>
            <person name="Mekalanos J."/>
            <person name="Walker S."/>
            <person name="Walsh C.T."/>
            <person name="Lander E."/>
            <person name="Galagan J."/>
            <person name="Nusbaum C."/>
            <person name="Birren B."/>
        </authorList>
    </citation>
    <scope>NUCLEOTIDE SEQUENCE [LARGE SCALE GENOMIC DNA]</scope>
    <source>
        <strain evidence="3">ATCC 25486 / DSM 40338 / CBS 914.69 / JCM 4507 / NBRC 13074 / NRRL 2958 / 5647</strain>
    </source>
</reference>
<sequence>MILPIGRRGRSVLSWDHGRAADMARWGLAARYCDPAKAERAVVRAGEVSARVYRSWEDFGAGYAIGRCLHFDEEEFGPWYTEVLDIHKTLTTDPESPWLTVPWQ</sequence>
<evidence type="ECO:0000313" key="2">
    <source>
        <dbReference type="EMBL" id="EDY64486.1"/>
    </source>
</evidence>
<accession>B5HCC5</accession>